<keyword evidence="3" id="KW-1185">Reference proteome</keyword>
<evidence type="ECO:0000313" key="2">
    <source>
        <dbReference type="EMBL" id="QIW97961.1"/>
    </source>
</evidence>
<dbReference type="EMBL" id="CP051140">
    <property type="protein sequence ID" value="QIW97961.1"/>
    <property type="molecule type" value="Genomic_DNA"/>
</dbReference>
<feature type="compositionally biased region" description="Low complexity" evidence="1">
    <location>
        <begin position="59"/>
        <end position="68"/>
    </location>
</feature>
<evidence type="ECO:0000256" key="1">
    <source>
        <dbReference type="SAM" id="MobiDB-lite"/>
    </source>
</evidence>
<dbReference type="OrthoDB" id="5378975at2759"/>
<feature type="region of interest" description="Disordered" evidence="1">
    <location>
        <begin position="1"/>
        <end position="68"/>
    </location>
</feature>
<feature type="compositionally biased region" description="Acidic residues" evidence="1">
    <location>
        <begin position="14"/>
        <end position="51"/>
    </location>
</feature>
<accession>A0A6H0XT63</accession>
<organism evidence="2 3">
    <name type="scientific">Peltaster fructicola</name>
    <dbReference type="NCBI Taxonomy" id="286661"/>
    <lineage>
        <taxon>Eukaryota</taxon>
        <taxon>Fungi</taxon>
        <taxon>Dikarya</taxon>
        <taxon>Ascomycota</taxon>
        <taxon>Pezizomycotina</taxon>
        <taxon>Dothideomycetes</taxon>
        <taxon>Dothideomycetes incertae sedis</taxon>
        <taxon>Peltaster</taxon>
    </lineage>
</organism>
<sequence length="302" mass="33481">MWEGKSGDDRPSDDVEDPEEDTGDVDDAGDDFDDFAEEGDDDFGDFDEADDTPIPTPQPIQQTEAPNLLADLPLLDFSSDDRKRDTVTAYLGAVFADTSRMKQVSYVEPQQPTAFLSERSLSLWQQLVSPPPMQPPNWTRSRIRRLFLVSLGVPVNLDEILPPSKQKRLVLPNINLATSPRASSVMERLRDSTVNASNTSIDSKSGAPKPQRTKRAPKGPPPPPEFDLNAAALICNTTVEAMNGYDDAELKDHLSTLELLNNKSSSVLEYWLVRKDESVREKEALEGVIENLVGFVKGRRGK</sequence>
<name>A0A6H0XT63_9PEZI</name>
<feature type="compositionally biased region" description="Basic and acidic residues" evidence="1">
    <location>
        <begin position="1"/>
        <end position="13"/>
    </location>
</feature>
<dbReference type="PANTHER" id="PTHR38698">
    <property type="entry name" value="EXPRESSED PROTEIN"/>
    <property type="match status" value="1"/>
</dbReference>
<dbReference type="Pfam" id="PF17104">
    <property type="entry name" value="YBL010C_LAA2"/>
    <property type="match status" value="1"/>
</dbReference>
<protein>
    <submittedName>
        <fullName evidence="2">Uncharacterized protein</fullName>
    </submittedName>
</protein>
<dbReference type="InterPro" id="IPR031355">
    <property type="entry name" value="YBL010C/LAA2-like"/>
</dbReference>
<reference evidence="2 3" key="1">
    <citation type="journal article" date="2016" name="Sci. Rep.">
        <title>Peltaster fructicola genome reveals evolution from an invasive phytopathogen to an ectophytic parasite.</title>
        <authorList>
            <person name="Xu C."/>
            <person name="Chen H."/>
            <person name="Gleason M.L."/>
            <person name="Xu J.R."/>
            <person name="Liu H."/>
            <person name="Zhang R."/>
            <person name="Sun G."/>
        </authorList>
    </citation>
    <scope>NUCLEOTIDE SEQUENCE [LARGE SCALE GENOMIC DNA]</scope>
    <source>
        <strain evidence="2 3">LNHT1506</strain>
    </source>
</reference>
<dbReference type="AlphaFoldDB" id="A0A6H0XT63"/>
<proteinExistence type="predicted"/>
<feature type="region of interest" description="Disordered" evidence="1">
    <location>
        <begin position="182"/>
        <end position="227"/>
    </location>
</feature>
<dbReference type="Proteomes" id="UP000503462">
    <property type="component" value="Chromosome 2"/>
</dbReference>
<evidence type="ECO:0000313" key="3">
    <source>
        <dbReference type="Proteomes" id="UP000503462"/>
    </source>
</evidence>
<dbReference type="PANTHER" id="PTHR38698:SF1">
    <property type="entry name" value="FUNGAL PROTEIN"/>
    <property type="match status" value="1"/>
</dbReference>
<feature type="compositionally biased region" description="Polar residues" evidence="1">
    <location>
        <begin position="192"/>
        <end position="203"/>
    </location>
</feature>
<gene>
    <name evidence="2" type="ORF">AMS68_003479</name>
</gene>